<dbReference type="Pfam" id="PF00293">
    <property type="entry name" value="NUDIX"/>
    <property type="match status" value="1"/>
</dbReference>
<dbReference type="PANTHER" id="PTHR43046">
    <property type="entry name" value="GDP-MANNOSE MANNOSYL HYDROLASE"/>
    <property type="match status" value="1"/>
</dbReference>
<evidence type="ECO:0000256" key="2">
    <source>
        <dbReference type="ARBA" id="ARBA00022801"/>
    </source>
</evidence>
<comment type="caution">
    <text evidence="4">The sequence shown here is derived from an EMBL/GenBank/DDBJ whole genome shotgun (WGS) entry which is preliminary data.</text>
</comment>
<gene>
    <name evidence="4" type="ORF">OEZ49_15950</name>
</gene>
<dbReference type="SUPFAM" id="SSF55811">
    <property type="entry name" value="Nudix"/>
    <property type="match status" value="1"/>
</dbReference>
<dbReference type="PANTHER" id="PTHR43046:SF16">
    <property type="entry name" value="ADP-RIBOSE PYROPHOSPHATASE YJHB-RELATED"/>
    <property type="match status" value="1"/>
</dbReference>
<name>A0ABT2WTP1_9RHOB</name>
<comment type="cofactor">
    <cofactor evidence="1">
        <name>Mg(2+)</name>
        <dbReference type="ChEBI" id="CHEBI:18420"/>
    </cofactor>
</comment>
<dbReference type="GO" id="GO:0016787">
    <property type="term" value="F:hydrolase activity"/>
    <property type="evidence" value="ECO:0007669"/>
    <property type="project" value="UniProtKB-KW"/>
</dbReference>
<keyword evidence="5" id="KW-1185">Reference proteome</keyword>
<dbReference type="CDD" id="cd04672">
    <property type="entry name" value="NUDIX_CDP-Chase_like"/>
    <property type="match status" value="1"/>
</dbReference>
<reference evidence="4 5" key="1">
    <citation type="submission" date="2022-10" db="EMBL/GenBank/DDBJ databases">
        <title>Ruegeria sp. nov., isolated from ocean surface water.</title>
        <authorList>
            <person name="He W."/>
            <person name="Wang L."/>
            <person name="Zhang D.-F."/>
        </authorList>
    </citation>
    <scope>NUCLEOTIDE SEQUENCE [LARGE SCALE GENOMIC DNA]</scope>
    <source>
        <strain evidence="4 5">WL0004</strain>
    </source>
</reference>
<evidence type="ECO:0000259" key="3">
    <source>
        <dbReference type="PROSITE" id="PS51462"/>
    </source>
</evidence>
<dbReference type="Proteomes" id="UP001321014">
    <property type="component" value="Unassembled WGS sequence"/>
</dbReference>
<dbReference type="Gene3D" id="6.10.250.1120">
    <property type="match status" value="1"/>
</dbReference>
<dbReference type="RefSeq" id="WP_263389246.1">
    <property type="nucleotide sequence ID" value="NZ_JAOVQN010000017.1"/>
</dbReference>
<feature type="domain" description="Nudix hydrolase" evidence="3">
    <location>
        <begin position="74"/>
        <end position="208"/>
    </location>
</feature>
<sequence>MPGADDPLETVWLDRAKRLLALAQTGQHFTRDPYDSERYEEIAGLARAMLADLGRVPLNRIADLMPPHAAGYASPGIDVRAAVIRPDEGILLVREKTDDKWALPGGFADIGFSPAENVEKEVLEETGLRVEARHLYALRHKARHPYPADVRDFYKLFFLCRETGPAKQAPCAGYETSEARFFAPTELPELSLGQVLPQDIRAALDAYGADMPGTLFD</sequence>
<dbReference type="InterPro" id="IPR015797">
    <property type="entry name" value="NUDIX_hydrolase-like_dom_sf"/>
</dbReference>
<proteinExistence type="predicted"/>
<evidence type="ECO:0000313" key="4">
    <source>
        <dbReference type="EMBL" id="MCU9839267.1"/>
    </source>
</evidence>
<organism evidence="4 5">
    <name type="scientific">Ruegeria marisflavi</name>
    <dbReference type="NCBI Taxonomy" id="2984152"/>
    <lineage>
        <taxon>Bacteria</taxon>
        <taxon>Pseudomonadati</taxon>
        <taxon>Pseudomonadota</taxon>
        <taxon>Alphaproteobacteria</taxon>
        <taxon>Rhodobacterales</taxon>
        <taxon>Roseobacteraceae</taxon>
        <taxon>Ruegeria</taxon>
    </lineage>
</organism>
<dbReference type="Pfam" id="PF12535">
    <property type="entry name" value="Nudix_N"/>
    <property type="match status" value="1"/>
</dbReference>
<dbReference type="EMBL" id="JAOVQN010000017">
    <property type="protein sequence ID" value="MCU9839267.1"/>
    <property type="molecule type" value="Genomic_DNA"/>
</dbReference>
<evidence type="ECO:0000256" key="1">
    <source>
        <dbReference type="ARBA" id="ARBA00001946"/>
    </source>
</evidence>
<protein>
    <submittedName>
        <fullName evidence="4">NUDIX hydrolase</fullName>
    </submittedName>
</protein>
<dbReference type="PROSITE" id="PS51462">
    <property type="entry name" value="NUDIX"/>
    <property type="match status" value="1"/>
</dbReference>
<dbReference type="Gene3D" id="3.90.79.10">
    <property type="entry name" value="Nucleoside Triphosphate Pyrophosphohydrolase"/>
    <property type="match status" value="1"/>
</dbReference>
<dbReference type="InterPro" id="IPR059176">
    <property type="entry name" value="UDP-X_N"/>
</dbReference>
<accession>A0ABT2WTP1</accession>
<keyword evidence="2 4" id="KW-0378">Hydrolase</keyword>
<evidence type="ECO:0000313" key="5">
    <source>
        <dbReference type="Proteomes" id="UP001321014"/>
    </source>
</evidence>
<dbReference type="InterPro" id="IPR000086">
    <property type="entry name" value="NUDIX_hydrolase_dom"/>
</dbReference>